<dbReference type="SMART" id="SM00382">
    <property type="entry name" value="AAA"/>
    <property type="match status" value="2"/>
</dbReference>
<gene>
    <name evidence="18" type="primary">uvrA</name>
    <name evidence="18" type="ORF">CGZ75_05970</name>
</gene>
<dbReference type="EMBL" id="NMUQ01000001">
    <property type="protein sequence ID" value="OXM16236.1"/>
    <property type="molecule type" value="Genomic_DNA"/>
</dbReference>
<dbReference type="Pfam" id="PF00005">
    <property type="entry name" value="ABC_tran"/>
    <property type="match status" value="1"/>
</dbReference>
<dbReference type="InterPro" id="IPR003593">
    <property type="entry name" value="AAA+_ATPase"/>
</dbReference>
<keyword evidence="2" id="KW-0963">Cytoplasm</keyword>
<keyword evidence="13" id="KW-0234">DNA repair</keyword>
<dbReference type="InterPro" id="IPR027417">
    <property type="entry name" value="P-loop_NTPase"/>
</dbReference>
<evidence type="ECO:0000256" key="12">
    <source>
        <dbReference type="ARBA" id="ARBA00023125"/>
    </source>
</evidence>
<dbReference type="GO" id="GO:0016887">
    <property type="term" value="F:ATP hydrolysis activity"/>
    <property type="evidence" value="ECO:0007669"/>
    <property type="project" value="InterPro"/>
</dbReference>
<organism evidence="18 19">
    <name type="scientific">Paenibacillus herberti</name>
    <dbReference type="NCBI Taxonomy" id="1619309"/>
    <lineage>
        <taxon>Bacteria</taxon>
        <taxon>Bacillati</taxon>
        <taxon>Bacillota</taxon>
        <taxon>Bacilli</taxon>
        <taxon>Bacillales</taxon>
        <taxon>Paenibacillaceae</taxon>
        <taxon>Paenibacillus</taxon>
    </lineage>
</organism>
<feature type="domain" description="ABC transporter" evidence="17">
    <location>
        <begin position="237"/>
        <end position="472"/>
    </location>
</feature>
<keyword evidence="7" id="KW-0228">DNA excision</keyword>
<keyword evidence="8" id="KW-0863">Zinc-finger</keyword>
<dbReference type="Pfam" id="PF17755">
    <property type="entry name" value="UvrA_DNA-bind"/>
    <property type="match status" value="1"/>
</dbReference>
<dbReference type="InterPro" id="IPR041552">
    <property type="entry name" value="UvrA_DNA-bd"/>
</dbReference>
<dbReference type="Gene3D" id="3.40.50.300">
    <property type="entry name" value="P-loop containing nucleotide triphosphate hydrolases"/>
    <property type="match status" value="2"/>
</dbReference>
<evidence type="ECO:0000256" key="10">
    <source>
        <dbReference type="ARBA" id="ARBA00022840"/>
    </source>
</evidence>
<feature type="domain" description="ABC transporter" evidence="17">
    <location>
        <begin position="484"/>
        <end position="810"/>
    </location>
</feature>
<keyword evidence="19" id="KW-1185">Reference proteome</keyword>
<evidence type="ECO:0000256" key="5">
    <source>
        <dbReference type="ARBA" id="ARBA00022741"/>
    </source>
</evidence>
<dbReference type="SUPFAM" id="SSF52540">
    <property type="entry name" value="P-loop containing nucleoside triphosphate hydrolases"/>
    <property type="match status" value="2"/>
</dbReference>
<keyword evidence="10" id="KW-0067">ATP-binding</keyword>
<keyword evidence="5" id="KW-0547">Nucleotide-binding</keyword>
<dbReference type="RefSeq" id="WP_089523320.1">
    <property type="nucleotide sequence ID" value="NZ_NMUQ01000001.1"/>
</dbReference>
<evidence type="ECO:0000256" key="8">
    <source>
        <dbReference type="ARBA" id="ARBA00022771"/>
    </source>
</evidence>
<sequence>MIDTIRIRGARENNLKNIDVDIPKYKLIVVTGPSGSGKSTLALDILQRECQRQYMESSGLSGESIPKPKVASITGLSPAIAVGQHAANRNPRSTVGTVTDLQTYLRLIFEKKGKRHCQSCGGDMMAATDNGASEIACPSCGEIHRALGKADYSYNTPSGACESCSGLGSVVNIDIEAVFDRSKSIRGGAVAFWFETFAEYNAAILEVAGKYYGLPMNTSQPVGEYSQAEWDLLLYGVESPEFSRHFPDQSLPKSVGKGRYKGVLTGMWQRYKEKDGQSGEAVFFRSMPCTDCRGERLNPVSRSVTAYGRTLPELSRISLGELSAWLQEPYHLSVDSEDELLAAVLHDTMVKVRRIEDVGLRYLTLNRQSVTLSGGEAQRLRLATILGSGLTGVLYLLDEPTTGLHAKDTAGLVQVIKELRDLGNTVLLIEHDVTVMQEADHIIDIGPGAGRFGGNIVGEGTLKNLMEQQGSVTGGYFRSPTRMVSQRRLPKAGWITLRDADRHNLKGITASFPLGCLTAVSGVSGSGKSTLVFDLLASAVPGQGSFRNIEGCAEISGMERVDSLITVDQSPLSRMQRSSVSTYMDLFALLRKAYAALPEAKSRKLMEKHFSFNTPGGRCDRCEGLGQVTVDMHFLSHLQIVCPECRGKRFKPEVLEVRYKERSIADFLELSLEESQPLLQENKKMSALLQLLADVGLGYLQWGQSVTTLSGGEGQRLKLAKELSAPAKGHTLYLLDEPSSGLHPIDVEKLHLLLSRLVDAGNSVVMVEHNTDLITAADWVLDLGPGGGDAGGELIAAGTPELLASESRSVTGASLGIRAASSSSIG</sequence>
<comment type="caution">
    <text evidence="18">The sequence shown here is derived from an EMBL/GenBank/DDBJ whole genome shotgun (WGS) entry which is preliminary data.</text>
</comment>
<accession>A0A229P1S8</accession>
<dbReference type="GO" id="GO:0004518">
    <property type="term" value="F:nuclease activity"/>
    <property type="evidence" value="ECO:0007669"/>
    <property type="project" value="UniProtKB-KW"/>
</dbReference>
<evidence type="ECO:0000256" key="7">
    <source>
        <dbReference type="ARBA" id="ARBA00022769"/>
    </source>
</evidence>
<protein>
    <recommendedName>
        <fullName evidence="15">UvrABC system protein A</fullName>
    </recommendedName>
    <alternativeName>
        <fullName evidence="16">Excinuclease ABC subunit A</fullName>
    </alternativeName>
</protein>
<dbReference type="GO" id="GO:0005524">
    <property type="term" value="F:ATP binding"/>
    <property type="evidence" value="ECO:0007669"/>
    <property type="project" value="UniProtKB-KW"/>
</dbReference>
<evidence type="ECO:0000256" key="15">
    <source>
        <dbReference type="ARBA" id="ARBA00039316"/>
    </source>
</evidence>
<dbReference type="PROSITE" id="PS50893">
    <property type="entry name" value="ABC_TRANSPORTER_2"/>
    <property type="match status" value="2"/>
</dbReference>
<dbReference type="PROSITE" id="PS00211">
    <property type="entry name" value="ABC_TRANSPORTER_1"/>
    <property type="match status" value="1"/>
</dbReference>
<dbReference type="Proteomes" id="UP000215145">
    <property type="component" value="Unassembled WGS sequence"/>
</dbReference>
<keyword evidence="11" id="KW-0267">Excision nuclease</keyword>
<evidence type="ECO:0000256" key="1">
    <source>
        <dbReference type="ARBA" id="ARBA00004496"/>
    </source>
</evidence>
<dbReference type="InterPro" id="IPR017871">
    <property type="entry name" value="ABC_transporter-like_CS"/>
</dbReference>
<dbReference type="Gene3D" id="1.20.1580.10">
    <property type="entry name" value="ABC transporter ATPase like domain"/>
    <property type="match status" value="2"/>
</dbReference>
<dbReference type="GO" id="GO:0006281">
    <property type="term" value="P:DNA repair"/>
    <property type="evidence" value="ECO:0007669"/>
    <property type="project" value="UniProtKB-KW"/>
</dbReference>
<evidence type="ECO:0000256" key="9">
    <source>
        <dbReference type="ARBA" id="ARBA00022833"/>
    </source>
</evidence>
<dbReference type="AlphaFoldDB" id="A0A229P1S8"/>
<evidence type="ECO:0000256" key="4">
    <source>
        <dbReference type="ARBA" id="ARBA00022737"/>
    </source>
</evidence>
<dbReference type="Gene3D" id="1.10.8.280">
    <property type="entry name" value="ABC transporter ATPase domain-like"/>
    <property type="match status" value="1"/>
</dbReference>
<evidence type="ECO:0000259" key="17">
    <source>
        <dbReference type="PROSITE" id="PS50893"/>
    </source>
</evidence>
<evidence type="ECO:0000256" key="16">
    <source>
        <dbReference type="ARBA" id="ARBA00042156"/>
    </source>
</evidence>
<dbReference type="GO" id="GO:0008270">
    <property type="term" value="F:zinc ion binding"/>
    <property type="evidence" value="ECO:0007669"/>
    <property type="project" value="UniProtKB-KW"/>
</dbReference>
<evidence type="ECO:0000256" key="2">
    <source>
        <dbReference type="ARBA" id="ARBA00022490"/>
    </source>
</evidence>
<keyword evidence="9" id="KW-0862">Zinc</keyword>
<dbReference type="PANTHER" id="PTHR43152">
    <property type="entry name" value="UVRABC SYSTEM PROTEIN A"/>
    <property type="match status" value="1"/>
</dbReference>
<evidence type="ECO:0000256" key="6">
    <source>
        <dbReference type="ARBA" id="ARBA00022763"/>
    </source>
</evidence>
<comment type="similarity">
    <text evidence="14">Belongs to the ABC transporter superfamily. UvrA family.</text>
</comment>
<name>A0A229P1S8_9BACL</name>
<keyword evidence="6" id="KW-0227">DNA damage</keyword>
<dbReference type="GO" id="GO:0003677">
    <property type="term" value="F:DNA binding"/>
    <property type="evidence" value="ECO:0007669"/>
    <property type="project" value="UniProtKB-KW"/>
</dbReference>
<evidence type="ECO:0000256" key="13">
    <source>
        <dbReference type="ARBA" id="ARBA00023204"/>
    </source>
</evidence>
<keyword evidence="4" id="KW-0677">Repeat</keyword>
<evidence type="ECO:0000313" key="18">
    <source>
        <dbReference type="EMBL" id="OXM16236.1"/>
    </source>
</evidence>
<dbReference type="OrthoDB" id="9809851at2"/>
<evidence type="ECO:0000256" key="3">
    <source>
        <dbReference type="ARBA" id="ARBA00022723"/>
    </source>
</evidence>
<evidence type="ECO:0000313" key="19">
    <source>
        <dbReference type="Proteomes" id="UP000215145"/>
    </source>
</evidence>
<comment type="subcellular location">
    <subcellularLocation>
        <location evidence="1">Cytoplasm</location>
    </subcellularLocation>
</comment>
<keyword evidence="12" id="KW-0238">DNA-binding</keyword>
<dbReference type="GO" id="GO:0005737">
    <property type="term" value="C:cytoplasm"/>
    <property type="evidence" value="ECO:0007669"/>
    <property type="project" value="UniProtKB-SubCell"/>
</dbReference>
<dbReference type="PANTHER" id="PTHR43152:SF3">
    <property type="entry name" value="UVRABC SYSTEM PROTEIN A"/>
    <property type="match status" value="1"/>
</dbReference>
<reference evidence="18 19" key="1">
    <citation type="submission" date="2017-07" db="EMBL/GenBank/DDBJ databases">
        <title>Paenibacillus herberti R33 genome sequencing and assembly.</title>
        <authorList>
            <person name="Su W."/>
        </authorList>
    </citation>
    <scope>NUCLEOTIDE SEQUENCE [LARGE SCALE GENOMIC DNA]</scope>
    <source>
        <strain evidence="18 19">R33</strain>
    </source>
</reference>
<dbReference type="InterPro" id="IPR003439">
    <property type="entry name" value="ABC_transporter-like_ATP-bd"/>
</dbReference>
<keyword evidence="3" id="KW-0479">Metal-binding</keyword>
<proteinExistence type="inferred from homology"/>
<evidence type="ECO:0000256" key="11">
    <source>
        <dbReference type="ARBA" id="ARBA00022881"/>
    </source>
</evidence>
<evidence type="ECO:0000256" key="14">
    <source>
        <dbReference type="ARBA" id="ARBA00038000"/>
    </source>
</evidence>